<name>A0A833QUI0_9POAL</name>
<evidence type="ECO:0000256" key="5">
    <source>
        <dbReference type="ARBA" id="ARBA00013190"/>
    </source>
</evidence>
<keyword evidence="6" id="KW-0963">Cytoplasm</keyword>
<dbReference type="OrthoDB" id="1923613at2759"/>
<comment type="similarity">
    <text evidence="3">Belongs to the zinc-containing alcohol dehydrogenase family.</text>
</comment>
<dbReference type="PANTHER" id="PTHR43880:SF9">
    <property type="entry name" value="ALCOHOL DEHYDROGENASE 1"/>
    <property type="match status" value="1"/>
</dbReference>
<evidence type="ECO:0000256" key="2">
    <source>
        <dbReference type="ARBA" id="ARBA00004496"/>
    </source>
</evidence>
<dbReference type="GO" id="GO:0046294">
    <property type="term" value="P:formaldehyde catabolic process"/>
    <property type="evidence" value="ECO:0007669"/>
    <property type="project" value="TreeGrafter"/>
</dbReference>
<protein>
    <recommendedName>
        <fullName evidence="5">alcohol dehydrogenase</fullName>
        <ecNumber evidence="5">1.1.1.1</ecNumber>
    </recommendedName>
</protein>
<evidence type="ECO:0000256" key="10">
    <source>
        <dbReference type="ARBA" id="ARBA00023027"/>
    </source>
</evidence>
<keyword evidence="10" id="KW-0520">NAD</keyword>
<comment type="catalytic activity">
    <reaction evidence="12">
        <text>a primary alcohol + NAD(+) = an aldehyde + NADH + H(+)</text>
        <dbReference type="Rhea" id="RHEA:10736"/>
        <dbReference type="ChEBI" id="CHEBI:15378"/>
        <dbReference type="ChEBI" id="CHEBI:15734"/>
        <dbReference type="ChEBI" id="CHEBI:17478"/>
        <dbReference type="ChEBI" id="CHEBI:57540"/>
        <dbReference type="ChEBI" id="CHEBI:57945"/>
        <dbReference type="EC" id="1.1.1.1"/>
    </reaction>
</comment>
<dbReference type="GO" id="GO:0008270">
    <property type="term" value="F:zinc ion binding"/>
    <property type="evidence" value="ECO:0007669"/>
    <property type="project" value="TreeGrafter"/>
</dbReference>
<dbReference type="AlphaFoldDB" id="A0A833QUI0"/>
<organism evidence="13 14">
    <name type="scientific">Carex littledalei</name>
    <dbReference type="NCBI Taxonomy" id="544730"/>
    <lineage>
        <taxon>Eukaryota</taxon>
        <taxon>Viridiplantae</taxon>
        <taxon>Streptophyta</taxon>
        <taxon>Embryophyta</taxon>
        <taxon>Tracheophyta</taxon>
        <taxon>Spermatophyta</taxon>
        <taxon>Magnoliopsida</taxon>
        <taxon>Liliopsida</taxon>
        <taxon>Poales</taxon>
        <taxon>Cyperaceae</taxon>
        <taxon>Cyperoideae</taxon>
        <taxon>Cariceae</taxon>
        <taxon>Carex</taxon>
        <taxon>Carex subgen. Euthyceras</taxon>
    </lineage>
</organism>
<dbReference type="SUPFAM" id="SSF50129">
    <property type="entry name" value="GroES-like"/>
    <property type="match status" value="1"/>
</dbReference>
<reference evidence="13" key="1">
    <citation type="submission" date="2020-01" db="EMBL/GenBank/DDBJ databases">
        <title>Genome sequence of Kobresia littledalei, the first chromosome-level genome in the family Cyperaceae.</title>
        <authorList>
            <person name="Qu G."/>
        </authorList>
    </citation>
    <scope>NUCLEOTIDE SEQUENCE</scope>
    <source>
        <strain evidence="13">C.B.Clarke</strain>
        <tissue evidence="13">Leaf</tissue>
    </source>
</reference>
<keyword evidence="8" id="KW-0862">Zinc</keyword>
<gene>
    <name evidence="13" type="ORF">FCM35_KLT02557</name>
</gene>
<dbReference type="GO" id="GO:0051903">
    <property type="term" value="F:S-(hydroxymethyl)glutathione dehydrogenase [NAD(P)+] activity"/>
    <property type="evidence" value="ECO:0007669"/>
    <property type="project" value="TreeGrafter"/>
</dbReference>
<comment type="catalytic activity">
    <reaction evidence="11">
        <text>a secondary alcohol + NAD(+) = a ketone + NADH + H(+)</text>
        <dbReference type="Rhea" id="RHEA:10740"/>
        <dbReference type="ChEBI" id="CHEBI:15378"/>
        <dbReference type="ChEBI" id="CHEBI:17087"/>
        <dbReference type="ChEBI" id="CHEBI:35681"/>
        <dbReference type="ChEBI" id="CHEBI:57540"/>
        <dbReference type="ChEBI" id="CHEBI:57945"/>
        <dbReference type="EC" id="1.1.1.1"/>
    </reaction>
</comment>
<keyword evidence="14" id="KW-1185">Reference proteome</keyword>
<dbReference type="PANTHER" id="PTHR43880">
    <property type="entry name" value="ALCOHOL DEHYDROGENASE"/>
    <property type="match status" value="1"/>
</dbReference>
<dbReference type="EC" id="1.1.1.1" evidence="5"/>
<evidence type="ECO:0000256" key="1">
    <source>
        <dbReference type="ARBA" id="ARBA00001947"/>
    </source>
</evidence>
<evidence type="ECO:0000313" key="13">
    <source>
        <dbReference type="EMBL" id="KAF3332980.1"/>
    </source>
</evidence>
<dbReference type="GO" id="GO:0004022">
    <property type="term" value="F:alcohol dehydrogenase (NAD+) activity"/>
    <property type="evidence" value="ECO:0007669"/>
    <property type="project" value="UniProtKB-EC"/>
</dbReference>
<dbReference type="Gene3D" id="3.40.50.720">
    <property type="entry name" value="NAD(P)-binding Rossmann-like Domain"/>
    <property type="match status" value="1"/>
</dbReference>
<evidence type="ECO:0000256" key="6">
    <source>
        <dbReference type="ARBA" id="ARBA00022490"/>
    </source>
</evidence>
<accession>A0A833QUI0</accession>
<comment type="subunit">
    <text evidence="4">Homodimer.</text>
</comment>
<sequence>MCDLLRIKTDHGAMIGDDQSGLSISSKPIYHFVVTSIFNGYAVIHFGCVAEINLEYPLAKVCVLSCGILTGLDATFNVTRPLKGFTAVISVLVTVALVGQEQIYRKLYQKNNVKNCEAAAPKSNEKGAWGCMGLTMTRLKLTVS</sequence>
<dbReference type="GO" id="GO:0005829">
    <property type="term" value="C:cytosol"/>
    <property type="evidence" value="ECO:0007669"/>
    <property type="project" value="TreeGrafter"/>
</dbReference>
<dbReference type="InterPro" id="IPR011032">
    <property type="entry name" value="GroES-like_sf"/>
</dbReference>
<evidence type="ECO:0000256" key="8">
    <source>
        <dbReference type="ARBA" id="ARBA00022833"/>
    </source>
</evidence>
<evidence type="ECO:0000256" key="9">
    <source>
        <dbReference type="ARBA" id="ARBA00023002"/>
    </source>
</evidence>
<dbReference type="Gene3D" id="3.90.180.10">
    <property type="entry name" value="Medium-chain alcohol dehydrogenases, catalytic domain"/>
    <property type="match status" value="1"/>
</dbReference>
<dbReference type="Proteomes" id="UP000623129">
    <property type="component" value="Unassembled WGS sequence"/>
</dbReference>
<keyword evidence="7" id="KW-0479">Metal-binding</keyword>
<evidence type="ECO:0000256" key="12">
    <source>
        <dbReference type="ARBA" id="ARBA00049243"/>
    </source>
</evidence>
<evidence type="ECO:0000256" key="4">
    <source>
        <dbReference type="ARBA" id="ARBA00011738"/>
    </source>
</evidence>
<comment type="cofactor">
    <cofactor evidence="1">
        <name>Zn(2+)</name>
        <dbReference type="ChEBI" id="CHEBI:29105"/>
    </cofactor>
</comment>
<proteinExistence type="inferred from homology"/>
<dbReference type="EMBL" id="SWLB01000011">
    <property type="protein sequence ID" value="KAF3332980.1"/>
    <property type="molecule type" value="Genomic_DNA"/>
</dbReference>
<keyword evidence="9" id="KW-0560">Oxidoreductase</keyword>
<evidence type="ECO:0000256" key="11">
    <source>
        <dbReference type="ARBA" id="ARBA00049164"/>
    </source>
</evidence>
<evidence type="ECO:0000256" key="3">
    <source>
        <dbReference type="ARBA" id="ARBA00008072"/>
    </source>
</evidence>
<comment type="caution">
    <text evidence="13">The sequence shown here is derived from an EMBL/GenBank/DDBJ whole genome shotgun (WGS) entry which is preliminary data.</text>
</comment>
<evidence type="ECO:0000256" key="7">
    <source>
        <dbReference type="ARBA" id="ARBA00022723"/>
    </source>
</evidence>
<evidence type="ECO:0000313" key="14">
    <source>
        <dbReference type="Proteomes" id="UP000623129"/>
    </source>
</evidence>
<comment type="subcellular location">
    <subcellularLocation>
        <location evidence="2">Cytoplasm</location>
    </subcellularLocation>
</comment>